<keyword evidence="2" id="KW-1185">Reference proteome</keyword>
<evidence type="ECO:0000313" key="1">
    <source>
        <dbReference type="EMBL" id="ARN78222.1"/>
    </source>
</evidence>
<protein>
    <recommendedName>
        <fullName evidence="3">TonB C-terminal domain-containing protein</fullName>
    </recommendedName>
</protein>
<evidence type="ECO:0008006" key="3">
    <source>
        <dbReference type="Google" id="ProtNLM"/>
    </source>
</evidence>
<proteinExistence type="predicted"/>
<name>A0A1W6MKX9_9FLAO</name>
<accession>A0A1W6MKX9</accession>
<dbReference type="STRING" id="331648.BST97_09585"/>
<gene>
    <name evidence="1" type="ORF">BST97_09585</name>
</gene>
<reference evidence="1 2" key="1">
    <citation type="submission" date="2016-11" db="EMBL/GenBank/DDBJ databases">
        <title>Trade-off between light-utilization and light-protection in marine flavobacteria.</title>
        <authorList>
            <person name="Kumagai Y."/>
        </authorList>
    </citation>
    <scope>NUCLEOTIDE SEQUENCE [LARGE SCALE GENOMIC DNA]</scope>
    <source>
        <strain evidence="1 2">JCM 13191</strain>
    </source>
</reference>
<evidence type="ECO:0000313" key="2">
    <source>
        <dbReference type="Proteomes" id="UP000193431"/>
    </source>
</evidence>
<organism evidence="1 2">
    <name type="scientific">Nonlabens spongiae</name>
    <dbReference type="NCBI Taxonomy" id="331648"/>
    <lineage>
        <taxon>Bacteria</taxon>
        <taxon>Pseudomonadati</taxon>
        <taxon>Bacteroidota</taxon>
        <taxon>Flavobacteriia</taxon>
        <taxon>Flavobacteriales</taxon>
        <taxon>Flavobacteriaceae</taxon>
        <taxon>Nonlabens</taxon>
    </lineage>
</organism>
<dbReference type="EMBL" id="CP019344">
    <property type="protein sequence ID" value="ARN78222.1"/>
    <property type="molecule type" value="Genomic_DNA"/>
</dbReference>
<dbReference type="AlphaFoldDB" id="A0A1W6MKX9"/>
<sequence length="146" mass="16800">MVSCKSDKEIEQAAQQQADQDFSQIDLERVNRYPLFENCDEMEPTPDCFYRELHKLVALRLKDEVYDFKFASRDSIIASITVTATGQLKYDSLVNTSQNRDYKELDSMLREKLYPLCKIEPAILQDVPVSTTYLLPIKISPAPQAD</sequence>
<dbReference type="Proteomes" id="UP000193431">
    <property type="component" value="Chromosome"/>
</dbReference>